<protein>
    <recommendedName>
        <fullName evidence="8">Peptidase S1 domain-containing protein</fullName>
    </recommendedName>
</protein>
<evidence type="ECO:0000256" key="1">
    <source>
        <dbReference type="ARBA" id="ARBA00004239"/>
    </source>
</evidence>
<sequence>MESPILYFILCITLCVFNVDLMAIKGPAITRYDPCGLALIHFDQITKNVWQGVLHLGFYQNHFSPLEIEISFEKQMVLHGASQNSTFSVRNNGHDFIIKPVGIIPNKYIFYLSVNEESDNNVPIVNKLILNKQTLCNESIKASQTVNKFNVTKEHDTKYHHVCGRRALDNAELTSVRTDAKAGDWPWHVALFIKNIDLNTDYYECGGNIVSTTAVLTAGHCVTINDILIDSRRLKVLAGISNLKDSKQIGRQVQNAERIILHPAYNVTQATADLAIVKVKYFRFTEYVQPVCIWGPVYDKSSLFGKEAMVVGFGRKEDNKLSDTLRSAYIMVQNDTTCIAYSPKLYESLLNEFTFCAGFGPTSGINPRNGDSGGGLVVPTVQPDHKISWFLRGIVSKCGISPGHTECDPKFYLVYTDVGPHYGWIYHNAGLEYRSNVLYN</sequence>
<evidence type="ECO:0000256" key="7">
    <source>
        <dbReference type="SAM" id="Phobius"/>
    </source>
</evidence>
<accession>A0AAV1LZH7</accession>
<comment type="function">
    <text evidence="5">Fibrinolytic activity; shows preferential cleavage of Arg-Gly bonds in all three fibrinogen chains. Contact with the caterpillars causes severe bleeding, due the anticoagulant effect of the protein.</text>
</comment>
<evidence type="ECO:0000256" key="2">
    <source>
        <dbReference type="ARBA" id="ARBA00022656"/>
    </source>
</evidence>
<dbReference type="PROSITE" id="PS50240">
    <property type="entry name" value="TRYPSIN_DOM"/>
    <property type="match status" value="1"/>
</dbReference>
<evidence type="ECO:0000259" key="8">
    <source>
        <dbReference type="PROSITE" id="PS50240"/>
    </source>
</evidence>
<dbReference type="GO" id="GO:0004252">
    <property type="term" value="F:serine-type endopeptidase activity"/>
    <property type="evidence" value="ECO:0007669"/>
    <property type="project" value="InterPro"/>
</dbReference>
<dbReference type="AlphaFoldDB" id="A0AAV1LZH7"/>
<dbReference type="Proteomes" id="UP001314205">
    <property type="component" value="Unassembled WGS sequence"/>
</dbReference>
<dbReference type="PANTHER" id="PTHR24260:SF136">
    <property type="entry name" value="GH08193P-RELATED"/>
    <property type="match status" value="1"/>
</dbReference>
<dbReference type="GO" id="GO:0090729">
    <property type="term" value="F:toxin activity"/>
    <property type="evidence" value="ECO:0007669"/>
    <property type="project" value="UniProtKB-KW"/>
</dbReference>
<dbReference type="GO" id="GO:0005576">
    <property type="term" value="C:extracellular region"/>
    <property type="evidence" value="ECO:0007669"/>
    <property type="project" value="UniProtKB-SubCell"/>
</dbReference>
<keyword evidence="2" id="KW-0800">Toxin</keyword>
<evidence type="ECO:0000256" key="4">
    <source>
        <dbReference type="ARBA" id="ARBA00023240"/>
    </source>
</evidence>
<dbReference type="EMBL" id="CAVLGL010000104">
    <property type="protein sequence ID" value="CAK1598996.1"/>
    <property type="molecule type" value="Genomic_DNA"/>
</dbReference>
<dbReference type="Pfam" id="PF00089">
    <property type="entry name" value="Trypsin"/>
    <property type="match status" value="1"/>
</dbReference>
<keyword evidence="4" id="KW-1199">Hemostasis impairing toxin</keyword>
<feature type="domain" description="Peptidase S1" evidence="8">
    <location>
        <begin position="162"/>
        <end position="430"/>
    </location>
</feature>
<dbReference type="InterPro" id="IPR043504">
    <property type="entry name" value="Peptidase_S1_PA_chymotrypsin"/>
</dbReference>
<gene>
    <name evidence="9" type="ORF">PARMNEM_LOCUS17924</name>
</gene>
<comment type="caution">
    <text evidence="9">The sequence shown here is derived from an EMBL/GenBank/DDBJ whole genome shotgun (WGS) entry which is preliminary data.</text>
</comment>
<evidence type="ECO:0000256" key="3">
    <source>
        <dbReference type="ARBA" id="ARBA00023157"/>
    </source>
</evidence>
<name>A0AAV1LZH7_9NEOP</name>
<keyword evidence="3" id="KW-1015">Disulfide bond</keyword>
<evidence type="ECO:0000313" key="9">
    <source>
        <dbReference type="EMBL" id="CAK1598996.1"/>
    </source>
</evidence>
<dbReference type="InterPro" id="IPR018114">
    <property type="entry name" value="TRYPSIN_HIS"/>
</dbReference>
<dbReference type="CDD" id="cd00190">
    <property type="entry name" value="Tryp_SPc"/>
    <property type="match status" value="1"/>
</dbReference>
<proteinExistence type="predicted"/>
<dbReference type="GO" id="GO:0006508">
    <property type="term" value="P:proteolysis"/>
    <property type="evidence" value="ECO:0007669"/>
    <property type="project" value="InterPro"/>
</dbReference>
<feature type="transmembrane region" description="Helical" evidence="7">
    <location>
        <begin position="6"/>
        <end position="24"/>
    </location>
</feature>
<dbReference type="InterPro" id="IPR051333">
    <property type="entry name" value="CLIP_Serine_Protease"/>
</dbReference>
<dbReference type="PANTHER" id="PTHR24260">
    <property type="match status" value="1"/>
</dbReference>
<dbReference type="SMART" id="SM00020">
    <property type="entry name" value="Tryp_SPc"/>
    <property type="match status" value="1"/>
</dbReference>
<keyword evidence="7" id="KW-1133">Transmembrane helix</keyword>
<dbReference type="SUPFAM" id="SSF50494">
    <property type="entry name" value="Trypsin-like serine proteases"/>
    <property type="match status" value="1"/>
</dbReference>
<dbReference type="InterPro" id="IPR009003">
    <property type="entry name" value="Peptidase_S1_PA"/>
</dbReference>
<keyword evidence="7" id="KW-0812">Transmembrane</keyword>
<dbReference type="Gene3D" id="2.40.10.10">
    <property type="entry name" value="Trypsin-like serine proteases"/>
    <property type="match status" value="1"/>
</dbReference>
<evidence type="ECO:0000313" key="10">
    <source>
        <dbReference type="Proteomes" id="UP001314205"/>
    </source>
</evidence>
<dbReference type="InterPro" id="IPR001254">
    <property type="entry name" value="Trypsin_dom"/>
</dbReference>
<evidence type="ECO:0000256" key="6">
    <source>
        <dbReference type="ARBA" id="ARBA00084094"/>
    </source>
</evidence>
<evidence type="ECO:0000256" key="5">
    <source>
        <dbReference type="ARBA" id="ARBA00055534"/>
    </source>
</evidence>
<organism evidence="9 10">
    <name type="scientific">Parnassius mnemosyne</name>
    <name type="common">clouded apollo</name>
    <dbReference type="NCBI Taxonomy" id="213953"/>
    <lineage>
        <taxon>Eukaryota</taxon>
        <taxon>Metazoa</taxon>
        <taxon>Ecdysozoa</taxon>
        <taxon>Arthropoda</taxon>
        <taxon>Hexapoda</taxon>
        <taxon>Insecta</taxon>
        <taxon>Pterygota</taxon>
        <taxon>Neoptera</taxon>
        <taxon>Endopterygota</taxon>
        <taxon>Lepidoptera</taxon>
        <taxon>Glossata</taxon>
        <taxon>Ditrysia</taxon>
        <taxon>Papilionoidea</taxon>
        <taxon>Papilionidae</taxon>
        <taxon>Parnassiinae</taxon>
        <taxon>Parnassini</taxon>
        <taxon>Parnassius</taxon>
        <taxon>Driopa</taxon>
    </lineage>
</organism>
<reference evidence="9 10" key="1">
    <citation type="submission" date="2023-11" db="EMBL/GenBank/DDBJ databases">
        <authorList>
            <person name="Hedman E."/>
            <person name="Englund M."/>
            <person name="Stromberg M."/>
            <person name="Nyberg Akerstrom W."/>
            <person name="Nylinder S."/>
            <person name="Jareborg N."/>
            <person name="Kallberg Y."/>
            <person name="Kronander E."/>
        </authorList>
    </citation>
    <scope>NUCLEOTIDE SEQUENCE [LARGE SCALE GENOMIC DNA]</scope>
</reference>
<keyword evidence="6" id="KW-1205">Fibrinolytic toxin</keyword>
<keyword evidence="10" id="KW-1185">Reference proteome</keyword>
<keyword evidence="7" id="KW-0472">Membrane</keyword>
<comment type="subcellular location">
    <subcellularLocation>
        <location evidence="1">Secreted</location>
        <location evidence="1">Extracellular space</location>
    </subcellularLocation>
</comment>
<dbReference type="FunFam" id="2.40.10.10:FF:000068">
    <property type="entry name" value="transmembrane protease serine 2"/>
    <property type="match status" value="1"/>
</dbReference>
<dbReference type="PROSITE" id="PS00134">
    <property type="entry name" value="TRYPSIN_HIS"/>
    <property type="match status" value="1"/>
</dbReference>